<feature type="domain" description="Apple" evidence="13">
    <location>
        <begin position="352"/>
        <end position="430"/>
    </location>
</feature>
<dbReference type="Pfam" id="PF08276">
    <property type="entry name" value="PAN_2"/>
    <property type="match status" value="1"/>
</dbReference>
<dbReference type="GO" id="GO:0016020">
    <property type="term" value="C:membrane"/>
    <property type="evidence" value="ECO:0007669"/>
    <property type="project" value="UniProtKB-SubCell"/>
</dbReference>
<reference evidence="14" key="1">
    <citation type="submission" date="2020-07" db="EMBL/GenBank/DDBJ databases">
        <title>Genome sequence and genetic diversity analysis of an under-domesticated orphan crop, white fonio (Digitaria exilis).</title>
        <authorList>
            <person name="Bennetzen J.L."/>
            <person name="Chen S."/>
            <person name="Ma X."/>
            <person name="Wang X."/>
            <person name="Yssel A.E.J."/>
            <person name="Chaluvadi S.R."/>
            <person name="Johnson M."/>
            <person name="Gangashetty P."/>
            <person name="Hamidou F."/>
            <person name="Sanogo M.D."/>
            <person name="Zwaenepoel A."/>
            <person name="Wallace J."/>
            <person name="Van De Peer Y."/>
            <person name="Van Deynze A."/>
        </authorList>
    </citation>
    <scope>NUCLEOTIDE SEQUENCE</scope>
    <source>
        <tissue evidence="14">Leaves</tissue>
    </source>
</reference>
<accession>A0A835FSY8</accession>
<dbReference type="PANTHER" id="PTHR32444:SF183">
    <property type="entry name" value="APPLE DOMAIN-CONTAINING PROTEIN"/>
    <property type="match status" value="1"/>
</dbReference>
<comment type="caution">
    <text evidence="14">The sequence shown here is derived from an EMBL/GenBank/DDBJ whole genome shotgun (WGS) entry which is preliminary data.</text>
</comment>
<dbReference type="AlphaFoldDB" id="A0A835FSY8"/>
<evidence type="ECO:0000256" key="6">
    <source>
        <dbReference type="ARBA" id="ARBA00047899"/>
    </source>
</evidence>
<evidence type="ECO:0000256" key="3">
    <source>
        <dbReference type="ARBA" id="ARBA00022729"/>
    </source>
</evidence>
<name>A0A835FSY8_9POAL</name>
<comment type="catalytic activity">
    <reaction evidence="6">
        <text>L-threonyl-[protein] + ATP = O-phospho-L-threonyl-[protein] + ADP + H(+)</text>
        <dbReference type="Rhea" id="RHEA:46608"/>
        <dbReference type="Rhea" id="RHEA-COMP:11060"/>
        <dbReference type="Rhea" id="RHEA-COMP:11605"/>
        <dbReference type="ChEBI" id="CHEBI:15378"/>
        <dbReference type="ChEBI" id="CHEBI:30013"/>
        <dbReference type="ChEBI" id="CHEBI:30616"/>
        <dbReference type="ChEBI" id="CHEBI:61977"/>
        <dbReference type="ChEBI" id="CHEBI:456216"/>
        <dbReference type="EC" id="2.7.11.1"/>
    </reaction>
</comment>
<keyword evidence="15" id="KW-1185">Reference proteome</keyword>
<protein>
    <recommendedName>
        <fullName evidence="2">non-specific serine/threonine protein kinase</fullName>
        <ecNumber evidence="2">2.7.11.1</ecNumber>
    </recommendedName>
</protein>
<dbReference type="Proteomes" id="UP000636709">
    <property type="component" value="Unassembled WGS sequence"/>
</dbReference>
<dbReference type="Gene3D" id="2.90.10.10">
    <property type="entry name" value="Bulb-type lectin domain"/>
    <property type="match status" value="1"/>
</dbReference>
<dbReference type="PROSITE" id="PS50927">
    <property type="entry name" value="BULB_LECTIN"/>
    <property type="match status" value="1"/>
</dbReference>
<dbReference type="InterPro" id="IPR000742">
    <property type="entry name" value="EGF"/>
</dbReference>
<dbReference type="PANTHER" id="PTHR32444">
    <property type="entry name" value="BULB-TYPE LECTIN DOMAIN-CONTAINING PROTEIN"/>
    <property type="match status" value="1"/>
</dbReference>
<evidence type="ECO:0000259" key="13">
    <source>
        <dbReference type="PROSITE" id="PS50948"/>
    </source>
</evidence>
<evidence type="ECO:0000256" key="7">
    <source>
        <dbReference type="ARBA" id="ARBA00048679"/>
    </source>
</evidence>
<evidence type="ECO:0000256" key="8">
    <source>
        <dbReference type="PROSITE-ProRule" id="PRU00076"/>
    </source>
</evidence>
<evidence type="ECO:0000256" key="4">
    <source>
        <dbReference type="ARBA" id="ARBA00023157"/>
    </source>
</evidence>
<dbReference type="EC" id="2.7.11.1" evidence="2"/>
<dbReference type="SUPFAM" id="SSF56112">
    <property type="entry name" value="Protein kinase-like (PK-like)"/>
    <property type="match status" value="1"/>
</dbReference>
<dbReference type="InterPro" id="IPR000858">
    <property type="entry name" value="S_locus_glycoprot_dom"/>
</dbReference>
<dbReference type="CDD" id="cd01098">
    <property type="entry name" value="PAN_AP_plant"/>
    <property type="match status" value="1"/>
</dbReference>
<feature type="domain" description="EGF-like" evidence="11">
    <location>
        <begin position="295"/>
        <end position="333"/>
    </location>
</feature>
<dbReference type="OrthoDB" id="679597at2759"/>
<dbReference type="SMART" id="SM00108">
    <property type="entry name" value="B_lectin"/>
    <property type="match status" value="1"/>
</dbReference>
<dbReference type="PROSITE" id="PS50026">
    <property type="entry name" value="EGF_3"/>
    <property type="match status" value="1"/>
</dbReference>
<sequence length="532" mass="57957">MAGACYTILAMAANHHLLCLLLLLLLSLASHARDTITRRKPLIGNETLVSAGTGSFVFGFFTPTGSPHETYLGVWYARVTPRTVVWVLADASLDGSVEQNAQAELCVDCYDYDLLMTPPNTEMLWHLQAPGVAQRATLLDNGNLVLYDEDDKVVWQGFDHPSGSLLPGMRVGLAASGNNLSLPAWTSPSNSTPSTISLVMNTSGVPELFIWNGSTKVWRSGPWDGDQFAAILDNATSFSYVHGEREISYVFQVRNSSALSRLVLNSSDDGSGLLQRWTWSEADGKWGLDWFVPNKDDQCDTVSRCGPNSVCNSSSSQLPLCSCLPGFTPQSPAAWEQRDWRDGCGRKTPLDCVNGTDGFAVVRRAKAPDTGSAAVDYAASFEQCRQRCLRNCSCTAYASVNASGCITWTGGLTDLSVYPDSRQDLYVRVAAAWRLWNEGNGLDIVDNNLNGSFNTDEVLKCIKVGLLCVQESPEDRPHMSQVLQMLASPETSALHNLKQPGFAPRRDAEDMLPSKPDCSVADSMTTTLIEGR</sequence>
<dbReference type="Pfam" id="PF01453">
    <property type="entry name" value="B_lectin"/>
    <property type="match status" value="1"/>
</dbReference>
<evidence type="ECO:0000256" key="2">
    <source>
        <dbReference type="ARBA" id="ARBA00012513"/>
    </source>
</evidence>
<dbReference type="GO" id="GO:0004674">
    <property type="term" value="F:protein serine/threonine kinase activity"/>
    <property type="evidence" value="ECO:0007669"/>
    <property type="project" value="UniProtKB-EC"/>
</dbReference>
<dbReference type="GO" id="GO:0051707">
    <property type="term" value="P:response to other organism"/>
    <property type="evidence" value="ECO:0007669"/>
    <property type="project" value="UniProtKB-ARBA"/>
</dbReference>
<comment type="caution">
    <text evidence="8">Lacks conserved residue(s) required for the propagation of feature annotation.</text>
</comment>
<keyword evidence="4" id="KW-1015">Disulfide bond</keyword>
<dbReference type="GO" id="GO:0048544">
    <property type="term" value="P:recognition of pollen"/>
    <property type="evidence" value="ECO:0007669"/>
    <property type="project" value="InterPro"/>
</dbReference>
<dbReference type="InterPro" id="IPR011009">
    <property type="entry name" value="Kinase-like_dom_sf"/>
</dbReference>
<dbReference type="CDD" id="cd00028">
    <property type="entry name" value="B_lectin"/>
    <property type="match status" value="1"/>
</dbReference>
<comment type="subcellular location">
    <subcellularLocation>
        <location evidence="1">Membrane</location>
        <topology evidence="1">Single-pass type I membrane protein</topology>
    </subcellularLocation>
</comment>
<evidence type="ECO:0000256" key="10">
    <source>
        <dbReference type="SAM" id="SignalP"/>
    </source>
</evidence>
<evidence type="ECO:0000259" key="12">
    <source>
        <dbReference type="PROSITE" id="PS50927"/>
    </source>
</evidence>
<feature type="compositionally biased region" description="Polar residues" evidence="9">
    <location>
        <begin position="522"/>
        <end position="532"/>
    </location>
</feature>
<dbReference type="Pfam" id="PF00954">
    <property type="entry name" value="S_locus_glycop"/>
    <property type="match status" value="1"/>
</dbReference>
<evidence type="ECO:0000256" key="9">
    <source>
        <dbReference type="SAM" id="MobiDB-lite"/>
    </source>
</evidence>
<dbReference type="InterPro" id="IPR003609">
    <property type="entry name" value="Pan_app"/>
</dbReference>
<dbReference type="PROSITE" id="PS50948">
    <property type="entry name" value="PAN"/>
    <property type="match status" value="1"/>
</dbReference>
<keyword evidence="3 10" id="KW-0732">Signal</keyword>
<feature type="signal peptide" evidence="10">
    <location>
        <begin position="1"/>
        <end position="32"/>
    </location>
</feature>
<dbReference type="SMART" id="SM00473">
    <property type="entry name" value="PAN_AP"/>
    <property type="match status" value="1"/>
</dbReference>
<dbReference type="InterPro" id="IPR036426">
    <property type="entry name" value="Bulb-type_lectin_dom_sf"/>
</dbReference>
<proteinExistence type="predicted"/>
<feature type="domain" description="Bulb-type lectin" evidence="12">
    <location>
        <begin position="33"/>
        <end position="159"/>
    </location>
</feature>
<evidence type="ECO:0000313" key="14">
    <source>
        <dbReference type="EMBL" id="KAF8775300.1"/>
    </source>
</evidence>
<dbReference type="EMBL" id="JACEFO010000325">
    <property type="protein sequence ID" value="KAF8775300.1"/>
    <property type="molecule type" value="Genomic_DNA"/>
</dbReference>
<evidence type="ECO:0000313" key="15">
    <source>
        <dbReference type="Proteomes" id="UP000636709"/>
    </source>
</evidence>
<dbReference type="Gene3D" id="1.10.510.10">
    <property type="entry name" value="Transferase(Phosphotransferase) domain 1"/>
    <property type="match status" value="1"/>
</dbReference>
<evidence type="ECO:0000259" key="11">
    <source>
        <dbReference type="PROSITE" id="PS50026"/>
    </source>
</evidence>
<keyword evidence="5" id="KW-0675">Receptor</keyword>
<evidence type="ECO:0000256" key="5">
    <source>
        <dbReference type="ARBA" id="ARBA00023170"/>
    </source>
</evidence>
<organism evidence="14 15">
    <name type="scientific">Digitaria exilis</name>
    <dbReference type="NCBI Taxonomy" id="1010633"/>
    <lineage>
        <taxon>Eukaryota</taxon>
        <taxon>Viridiplantae</taxon>
        <taxon>Streptophyta</taxon>
        <taxon>Embryophyta</taxon>
        <taxon>Tracheophyta</taxon>
        <taxon>Spermatophyta</taxon>
        <taxon>Magnoliopsida</taxon>
        <taxon>Liliopsida</taxon>
        <taxon>Poales</taxon>
        <taxon>Poaceae</taxon>
        <taxon>PACMAD clade</taxon>
        <taxon>Panicoideae</taxon>
        <taxon>Panicodae</taxon>
        <taxon>Paniceae</taxon>
        <taxon>Anthephorinae</taxon>
        <taxon>Digitaria</taxon>
    </lineage>
</organism>
<dbReference type="InterPro" id="IPR001480">
    <property type="entry name" value="Bulb-type_lectin_dom"/>
</dbReference>
<comment type="catalytic activity">
    <reaction evidence="7">
        <text>L-seryl-[protein] + ATP = O-phospho-L-seryl-[protein] + ADP + H(+)</text>
        <dbReference type="Rhea" id="RHEA:17989"/>
        <dbReference type="Rhea" id="RHEA-COMP:9863"/>
        <dbReference type="Rhea" id="RHEA-COMP:11604"/>
        <dbReference type="ChEBI" id="CHEBI:15378"/>
        <dbReference type="ChEBI" id="CHEBI:29999"/>
        <dbReference type="ChEBI" id="CHEBI:30616"/>
        <dbReference type="ChEBI" id="CHEBI:83421"/>
        <dbReference type="ChEBI" id="CHEBI:456216"/>
        <dbReference type="EC" id="2.7.11.1"/>
    </reaction>
</comment>
<evidence type="ECO:0000256" key="1">
    <source>
        <dbReference type="ARBA" id="ARBA00004479"/>
    </source>
</evidence>
<dbReference type="SUPFAM" id="SSF51110">
    <property type="entry name" value="alpha-D-mannose-specific plant lectins"/>
    <property type="match status" value="1"/>
</dbReference>
<feature type="region of interest" description="Disordered" evidence="9">
    <location>
        <begin position="503"/>
        <end position="532"/>
    </location>
</feature>
<feature type="chain" id="PRO_5032958960" description="non-specific serine/threonine protein kinase" evidence="10">
    <location>
        <begin position="33"/>
        <end position="532"/>
    </location>
</feature>
<gene>
    <name evidence="14" type="ORF">HU200_004707</name>
</gene>
<keyword evidence="8" id="KW-0245">EGF-like domain</keyword>